<organism evidence="2 3">
    <name type="scientific">Agrobacterium pusense</name>
    <dbReference type="NCBI Taxonomy" id="648995"/>
    <lineage>
        <taxon>Bacteria</taxon>
        <taxon>Pseudomonadati</taxon>
        <taxon>Pseudomonadota</taxon>
        <taxon>Alphaproteobacteria</taxon>
        <taxon>Hyphomicrobiales</taxon>
        <taxon>Rhizobiaceae</taxon>
        <taxon>Rhizobium/Agrobacterium group</taxon>
        <taxon>Agrobacterium</taxon>
    </lineage>
</organism>
<dbReference type="InterPro" id="IPR002539">
    <property type="entry name" value="MaoC-like_dom"/>
</dbReference>
<feature type="domain" description="MaoC-like" evidence="1">
    <location>
        <begin position="20"/>
        <end position="125"/>
    </location>
</feature>
<dbReference type="Proteomes" id="UP000016944">
    <property type="component" value="Plasmid IRBL74_p"/>
</dbReference>
<reference evidence="2 3" key="1">
    <citation type="journal article" date="2013" name="Genome Announc.">
        <title>Complete Genome Sequence of the Sesbania Symbiont and Rice Growth-Promoting Endophyte Rhizobium sp. Strain IRBG74.</title>
        <authorList>
            <person name="Crook M.B."/>
            <person name="Mitra S."/>
            <person name="Ane J.M."/>
            <person name="Sadowsky M.J."/>
            <person name="Gyaneshwar P."/>
        </authorList>
    </citation>
    <scope>NUCLEOTIDE SEQUENCE [LARGE SCALE GENOMIC DNA]</scope>
    <source>
        <strain evidence="2 3">IRBG74</strain>
        <plasmid evidence="3">IRBL74_p</plasmid>
    </source>
</reference>
<proteinExistence type="predicted"/>
<dbReference type="KEGG" id="rir:BN877_p0414"/>
<sequence>MSDQVVEAMGRLTVGESYTVRKTISESDVYLYAGIVGDFHPNHVDEEYAVKHLGRRVAHGALLPGFVSRATVDMIGERLNPPGYAAQEFRLKMISPVFIGDTINTTVTVSGLDPERRKVVMTTEIRVGDRLCAVGDTTVKILRPVEEYASAGSEGRVGSNR</sequence>
<dbReference type="PANTHER" id="PTHR43664:SF1">
    <property type="entry name" value="BETA-METHYLMALYL-COA DEHYDRATASE"/>
    <property type="match status" value="1"/>
</dbReference>
<dbReference type="PATRIC" id="fig|424182.3.peg.5127"/>
<gene>
    <name evidence="2" type="primary">maoC</name>
    <name evidence="2" type="ORF">BN877_p0414</name>
</gene>
<dbReference type="PANTHER" id="PTHR43664">
    <property type="entry name" value="MONOAMINE OXIDASE-RELATED"/>
    <property type="match status" value="1"/>
</dbReference>
<dbReference type="Pfam" id="PF01575">
    <property type="entry name" value="MaoC_dehydratas"/>
    <property type="match status" value="1"/>
</dbReference>
<evidence type="ECO:0000259" key="1">
    <source>
        <dbReference type="Pfam" id="PF01575"/>
    </source>
</evidence>
<accession>U4QIB5</accession>
<dbReference type="EMBL" id="HG518324">
    <property type="protein sequence ID" value="CDI12136.1"/>
    <property type="molecule type" value="Genomic_DNA"/>
</dbReference>
<dbReference type="AlphaFoldDB" id="U4QIB5"/>
<protein>
    <submittedName>
        <fullName evidence="2">MaoC</fullName>
    </submittedName>
</protein>
<dbReference type="Gene3D" id="3.10.129.10">
    <property type="entry name" value="Hotdog Thioesterase"/>
    <property type="match status" value="1"/>
</dbReference>
<geneLocation type="plasmid" evidence="2 3">
    <name>IRBL74_p</name>
</geneLocation>
<dbReference type="RefSeq" id="WP_022557435.1">
    <property type="nucleotide sequence ID" value="NC_022536.1"/>
</dbReference>
<name>U4QIB5_9HYPH</name>
<dbReference type="InterPro" id="IPR029069">
    <property type="entry name" value="HotDog_dom_sf"/>
</dbReference>
<evidence type="ECO:0000313" key="2">
    <source>
        <dbReference type="EMBL" id="CDI12136.1"/>
    </source>
</evidence>
<keyword evidence="2" id="KW-0614">Plasmid</keyword>
<dbReference type="CDD" id="cd03449">
    <property type="entry name" value="R_hydratase"/>
    <property type="match status" value="1"/>
</dbReference>
<dbReference type="HOGENOM" id="CLU_094876_3_3_5"/>
<dbReference type="InterPro" id="IPR052342">
    <property type="entry name" value="MCH/BMMD"/>
</dbReference>
<evidence type="ECO:0000313" key="3">
    <source>
        <dbReference type="Proteomes" id="UP000016944"/>
    </source>
</evidence>
<dbReference type="SUPFAM" id="SSF54637">
    <property type="entry name" value="Thioesterase/thiol ester dehydrase-isomerase"/>
    <property type="match status" value="1"/>
</dbReference>